<protein>
    <recommendedName>
        <fullName evidence="4">BTB domain-containing protein</fullName>
    </recommendedName>
</protein>
<dbReference type="OrthoDB" id="10638414at2759"/>
<evidence type="ECO:0000313" key="2">
    <source>
        <dbReference type="EMBL" id="KAF7185789.1"/>
    </source>
</evidence>
<evidence type="ECO:0000256" key="1">
    <source>
        <dbReference type="SAM" id="MobiDB-lite"/>
    </source>
</evidence>
<dbReference type="InterPro" id="IPR011333">
    <property type="entry name" value="SKP1/BTB/POZ_sf"/>
</dbReference>
<evidence type="ECO:0000313" key="3">
    <source>
        <dbReference type="Proteomes" id="UP000660729"/>
    </source>
</evidence>
<feature type="region of interest" description="Disordered" evidence="1">
    <location>
        <begin position="177"/>
        <end position="218"/>
    </location>
</feature>
<name>A0A8H6VF13_9PEZI</name>
<keyword evidence="3" id="KW-1185">Reference proteome</keyword>
<dbReference type="Proteomes" id="UP000660729">
    <property type="component" value="Unassembled WGS sequence"/>
</dbReference>
<feature type="compositionally biased region" description="Basic residues" evidence="1">
    <location>
        <begin position="209"/>
        <end position="218"/>
    </location>
</feature>
<dbReference type="EMBL" id="JABCIY010000309">
    <property type="protein sequence ID" value="KAF7185789.1"/>
    <property type="molecule type" value="Genomic_DNA"/>
</dbReference>
<reference evidence="2" key="1">
    <citation type="submission" date="2020-04" db="EMBL/GenBank/DDBJ databases">
        <title>Draft genome resource of the tomato pathogen Pseudocercospora fuligena.</title>
        <authorList>
            <person name="Zaccaron A."/>
        </authorList>
    </citation>
    <scope>NUCLEOTIDE SEQUENCE</scope>
    <source>
        <strain evidence="2">PF001</strain>
    </source>
</reference>
<dbReference type="SUPFAM" id="SSF54695">
    <property type="entry name" value="POZ domain"/>
    <property type="match status" value="1"/>
</dbReference>
<evidence type="ECO:0008006" key="4">
    <source>
        <dbReference type="Google" id="ProtNLM"/>
    </source>
</evidence>
<proteinExistence type="predicted"/>
<comment type="caution">
    <text evidence="2">The sequence shown here is derived from an EMBL/GenBank/DDBJ whole genome shotgun (WGS) entry which is preliminary data.</text>
</comment>
<sequence length="218" mass="25053">MDLPPEPSKILERMYMEDRYCDLNIETPQGFLSAHKSVCYGMSDWDEHEHELHSERDKDCGFLWMEIALAADKYQLPHLKAKCIEYLLQPFPGAYDDWPHILIKNAIWLYEGDRREVLGAVVMEHHVVEIARKLEYIQAEEGEWQLLLACPELLGDVVQRVASTSQAVQRLENPEAIRQPAYLRPQGGGEEHQQSEPGPQGAPREKVILKLRKPSSQA</sequence>
<gene>
    <name evidence="2" type="ORF">HII31_12891</name>
</gene>
<accession>A0A8H6VF13</accession>
<dbReference type="AlphaFoldDB" id="A0A8H6VF13"/>
<organism evidence="2 3">
    <name type="scientific">Pseudocercospora fuligena</name>
    <dbReference type="NCBI Taxonomy" id="685502"/>
    <lineage>
        <taxon>Eukaryota</taxon>
        <taxon>Fungi</taxon>
        <taxon>Dikarya</taxon>
        <taxon>Ascomycota</taxon>
        <taxon>Pezizomycotina</taxon>
        <taxon>Dothideomycetes</taxon>
        <taxon>Dothideomycetidae</taxon>
        <taxon>Mycosphaerellales</taxon>
        <taxon>Mycosphaerellaceae</taxon>
        <taxon>Pseudocercospora</taxon>
    </lineage>
</organism>